<name>A0A9Q3W316_9GAMM</name>
<comment type="caution">
    <text evidence="1">The sequence shown here is derived from an EMBL/GenBank/DDBJ whole genome shotgun (WGS) entry which is preliminary data.</text>
</comment>
<reference evidence="1" key="1">
    <citation type="submission" date="2022-01" db="EMBL/GenBank/DDBJ databases">
        <authorList>
            <person name="Karlyshev A.V."/>
            <person name="Jaspars M."/>
        </authorList>
    </citation>
    <scope>NUCLEOTIDE SEQUENCE</scope>
    <source>
        <strain evidence="1">AGSA3-2</strain>
    </source>
</reference>
<gene>
    <name evidence="1" type="ORF">LZG35_03555</name>
</gene>
<evidence type="ECO:0000313" key="2">
    <source>
        <dbReference type="Proteomes" id="UP001107961"/>
    </source>
</evidence>
<accession>A0A9Q3W316</accession>
<sequence>MNRGISIRVVLLGTFLIWSVIARAELVWSGNLGVSEIITVDNGGFLIGFTAPVDPACTQWSTKHLYVYPGEQGLTLDVIPSYLALGLSALTTGAEVKAHYDNATPLCHVKYLQITR</sequence>
<dbReference type="RefSeq" id="WP_080530801.1">
    <property type="nucleotide sequence ID" value="NZ_CBDDTQ010000001.1"/>
</dbReference>
<evidence type="ECO:0000313" key="1">
    <source>
        <dbReference type="EMBL" id="MCE7507700.1"/>
    </source>
</evidence>
<dbReference type="EMBL" id="JAJVKT010000003">
    <property type="protein sequence ID" value="MCE7507700.1"/>
    <property type="molecule type" value="Genomic_DNA"/>
</dbReference>
<dbReference type="KEGG" id="axe:P40_08360"/>
<keyword evidence="2" id="KW-1185">Reference proteome</keyword>
<dbReference type="AlphaFoldDB" id="A0A9Q3W316"/>
<organism evidence="1 2">
    <name type="scientific">Alloalcanivorax xenomutans</name>
    <dbReference type="NCBI Taxonomy" id="1094342"/>
    <lineage>
        <taxon>Bacteria</taxon>
        <taxon>Pseudomonadati</taxon>
        <taxon>Pseudomonadota</taxon>
        <taxon>Gammaproteobacteria</taxon>
        <taxon>Oceanospirillales</taxon>
        <taxon>Alcanivoracaceae</taxon>
        <taxon>Alloalcanivorax</taxon>
    </lineage>
</organism>
<proteinExistence type="predicted"/>
<dbReference type="Proteomes" id="UP001107961">
    <property type="component" value="Unassembled WGS sequence"/>
</dbReference>
<protein>
    <submittedName>
        <fullName evidence="1">Uncharacterized protein</fullName>
    </submittedName>
</protein>